<dbReference type="Proteomes" id="UP000829580">
    <property type="component" value="Chromosome"/>
</dbReference>
<name>A0ABY3W0X5_9HYPH</name>
<proteinExistence type="predicted"/>
<gene>
    <name evidence="1" type="ORF">MNL13_00905</name>
</gene>
<organism evidence="1 2">
    <name type="scientific">Bartonella krasnovii</name>
    <dbReference type="NCBI Taxonomy" id="2267275"/>
    <lineage>
        <taxon>Bacteria</taxon>
        <taxon>Pseudomonadati</taxon>
        <taxon>Pseudomonadota</taxon>
        <taxon>Alphaproteobacteria</taxon>
        <taxon>Hyphomicrobiales</taxon>
        <taxon>Bartonellaceae</taxon>
        <taxon>Bartonella</taxon>
    </lineage>
</organism>
<dbReference type="EMBL" id="CP093033">
    <property type="protein sequence ID" value="UNF29375.1"/>
    <property type="molecule type" value="Genomic_DNA"/>
</dbReference>
<evidence type="ECO:0000313" key="1">
    <source>
        <dbReference type="EMBL" id="UNF29375.1"/>
    </source>
</evidence>
<reference evidence="1 2" key="1">
    <citation type="submission" date="2022-02" db="EMBL/GenBank/DDBJ databases">
        <title>Genomic structural plasticity of rodent-associated Bartonella in nature.</title>
        <authorList>
            <person name="Sousa K.C.M."/>
            <person name="Gutierrez R."/>
            <person name="Yahalomi D."/>
            <person name="Shalit T."/>
            <person name="Markus B."/>
            <person name="Nachum-Biala Y."/>
            <person name="Hawlena H."/>
            <person name="Marcos-Hadad E."/>
            <person name="Hazkani-Covo E."/>
            <person name="Neves H.R."/>
            <person name="Covo S."/>
            <person name="Harrus S."/>
        </authorList>
    </citation>
    <scope>NUCLEOTIDE SEQUENCE [LARGE SCALE GENOMIC DNA]</scope>
    <source>
        <strain evidence="1 2">B35_1_2</strain>
    </source>
</reference>
<dbReference type="RefSeq" id="WP_241439252.1">
    <property type="nucleotide sequence ID" value="NZ_CP093033.1"/>
</dbReference>
<accession>A0ABY3W0X5</accession>
<evidence type="ECO:0000313" key="2">
    <source>
        <dbReference type="Proteomes" id="UP000829580"/>
    </source>
</evidence>
<protein>
    <submittedName>
        <fullName evidence="1">Uncharacterized protein</fullName>
    </submittedName>
</protein>
<keyword evidence="2" id="KW-1185">Reference proteome</keyword>
<sequence length="128" mass="14356">MDAGAKLVQCSGFCLDMVERYSAVSSLLRSYISEYNLEPIRCTFHWGNDRLWDCRPTSGVSSKIIHPIDLVQWICKRRLVLDKVIALESDFAVGSAFKLDSAFILAQLGAEAVCMGYSSFVNESQKEH</sequence>